<dbReference type="GO" id="GO:0004497">
    <property type="term" value="F:monooxygenase activity"/>
    <property type="evidence" value="ECO:0007669"/>
    <property type="project" value="UniProtKB-KW"/>
</dbReference>
<dbReference type="Proteomes" id="UP001632038">
    <property type="component" value="Unassembled WGS sequence"/>
</dbReference>
<sequence length="143" mass="16354">MLHEKRCCLCKPVSTSAITTRIFCGPRTGTTGATYIRRIASIEVLSTHRIQTTFAASRRNEVHLLVKRLLREGTSEDEYRVNEMKTIFFEMMLNIMMRMIAGKRYYDDADDDDGSAGEFKEIVDETFRVSGATNIGDFLPMLR</sequence>
<evidence type="ECO:0000313" key="6">
    <source>
        <dbReference type="EMBL" id="KAL3655207.1"/>
    </source>
</evidence>
<keyword evidence="5" id="KW-0503">Monooxygenase</keyword>
<dbReference type="PANTHER" id="PTHR47947">
    <property type="entry name" value="CYTOCHROME P450 82C3-RELATED"/>
    <property type="match status" value="1"/>
</dbReference>
<keyword evidence="2" id="KW-0479">Metal-binding</keyword>
<keyword evidence="1" id="KW-0349">Heme</keyword>
<evidence type="ECO:0000256" key="1">
    <source>
        <dbReference type="ARBA" id="ARBA00022617"/>
    </source>
</evidence>
<evidence type="ECO:0000256" key="4">
    <source>
        <dbReference type="ARBA" id="ARBA00023004"/>
    </source>
</evidence>
<proteinExistence type="predicted"/>
<evidence type="ECO:0008006" key="8">
    <source>
        <dbReference type="Google" id="ProtNLM"/>
    </source>
</evidence>
<keyword evidence="4" id="KW-0408">Iron</keyword>
<protein>
    <recommendedName>
        <fullName evidence="8">Cytochrome P450</fullName>
    </recommendedName>
</protein>
<reference evidence="7" key="1">
    <citation type="journal article" date="2024" name="IScience">
        <title>Strigolactones Initiate the Formation of Haustorium-like Structures in Castilleja.</title>
        <authorList>
            <person name="Buerger M."/>
            <person name="Peterson D."/>
            <person name="Chory J."/>
        </authorList>
    </citation>
    <scope>NUCLEOTIDE SEQUENCE [LARGE SCALE GENOMIC DNA]</scope>
</reference>
<dbReference type="InterPro" id="IPR036396">
    <property type="entry name" value="Cyt_P450_sf"/>
</dbReference>
<dbReference type="InterPro" id="IPR050651">
    <property type="entry name" value="Plant_Cytochrome_P450_Monoox"/>
</dbReference>
<evidence type="ECO:0000256" key="3">
    <source>
        <dbReference type="ARBA" id="ARBA00023002"/>
    </source>
</evidence>
<dbReference type="AlphaFoldDB" id="A0ABD3EN78"/>
<accession>A0ABD3EN78</accession>
<dbReference type="EMBL" id="JAVIJP010000002">
    <property type="protein sequence ID" value="KAL3655207.1"/>
    <property type="molecule type" value="Genomic_DNA"/>
</dbReference>
<dbReference type="PANTHER" id="PTHR47947:SF3">
    <property type="entry name" value="CYTOCHROME P450 81D1-LIKE"/>
    <property type="match status" value="1"/>
</dbReference>
<evidence type="ECO:0000313" key="7">
    <source>
        <dbReference type="Proteomes" id="UP001632038"/>
    </source>
</evidence>
<evidence type="ECO:0000256" key="2">
    <source>
        <dbReference type="ARBA" id="ARBA00022723"/>
    </source>
</evidence>
<evidence type="ECO:0000256" key="5">
    <source>
        <dbReference type="ARBA" id="ARBA00023033"/>
    </source>
</evidence>
<dbReference type="SUPFAM" id="SSF48264">
    <property type="entry name" value="Cytochrome P450"/>
    <property type="match status" value="1"/>
</dbReference>
<dbReference type="GO" id="GO:0046872">
    <property type="term" value="F:metal ion binding"/>
    <property type="evidence" value="ECO:0007669"/>
    <property type="project" value="UniProtKB-KW"/>
</dbReference>
<name>A0ABD3EN78_9LAMI</name>
<gene>
    <name evidence="6" type="ORF">CASFOL_000993</name>
</gene>
<comment type="caution">
    <text evidence="6">The sequence shown here is derived from an EMBL/GenBank/DDBJ whole genome shotgun (WGS) entry which is preliminary data.</text>
</comment>
<keyword evidence="7" id="KW-1185">Reference proteome</keyword>
<organism evidence="6 7">
    <name type="scientific">Castilleja foliolosa</name>
    <dbReference type="NCBI Taxonomy" id="1961234"/>
    <lineage>
        <taxon>Eukaryota</taxon>
        <taxon>Viridiplantae</taxon>
        <taxon>Streptophyta</taxon>
        <taxon>Embryophyta</taxon>
        <taxon>Tracheophyta</taxon>
        <taxon>Spermatophyta</taxon>
        <taxon>Magnoliopsida</taxon>
        <taxon>eudicotyledons</taxon>
        <taxon>Gunneridae</taxon>
        <taxon>Pentapetalae</taxon>
        <taxon>asterids</taxon>
        <taxon>lamiids</taxon>
        <taxon>Lamiales</taxon>
        <taxon>Orobanchaceae</taxon>
        <taxon>Pedicularideae</taxon>
        <taxon>Castillejinae</taxon>
        <taxon>Castilleja</taxon>
    </lineage>
</organism>
<dbReference type="Gene3D" id="1.10.630.10">
    <property type="entry name" value="Cytochrome P450"/>
    <property type="match status" value="1"/>
</dbReference>
<keyword evidence="3" id="KW-0560">Oxidoreductase</keyword>